<dbReference type="OrthoDB" id="3227568at2759"/>
<dbReference type="AlphaFoldDB" id="A0A067P8E4"/>
<feature type="compositionally biased region" description="Polar residues" evidence="1">
    <location>
        <begin position="318"/>
        <end position="341"/>
    </location>
</feature>
<protein>
    <submittedName>
        <fullName evidence="2">Uncharacterized protein</fullName>
    </submittedName>
</protein>
<sequence length="631" mass="67834">MSNITPHGDGWTDSFQRMLRPASLGRRVSFIRSSCPLPGQLWTSLLSYYLLRDLSSGLSAGRRFVPMELDNLVGVLVYELPYYHPAPLCEETGANEERAGGEEGHQSLLKAIFGGRGHPGMGLSDVIQLVKARVVYLPPGAATSFSIGHVMHAYLNSSTSEPRLVSHGLLIDKPTPNIHPLSSISGETHVIPSADLILDDQRDVLETAKVSRQPPNGKENQDADSSDVELPSSACLTAVSSQNTLIANTSTEGSEEQQSKNFFAPASPGTFIADVSLINSRFQALSAALEELSRLPHTSTNDKISLSTNIIHPEDLSFTPTKTNPSESTQCHSPHSDTYSTPPRELASSEDGEPSAVAASRSGGLPLSTRDLASFGFDPAPDVFFPIQDVIDLELENKPPHSVSDHTTYLKPPAGKRIPLATLYVSPTALLFMSDGGGLICSDSSISTMDTLGPITPPRSINMALVTSKSKHSFEVYRDTFGSPRDIDAVLPESITTADATTPPLADIEDKKGSNSTQQFHHLLKANRDVLPPRPEDCTTALGEHLERDLYSILLTGVNRREVTPPSNPVGESSGSASRWTTAAIPVYAVGRGRGRTTIGVRKPGRKIVTSSAHLKENANMVVKPKSKSKS</sequence>
<dbReference type="HOGENOM" id="CLU_433493_0_0_1"/>
<keyword evidence="3" id="KW-1185">Reference proteome</keyword>
<dbReference type="EMBL" id="KL197751">
    <property type="protein sequence ID" value="KDQ51178.1"/>
    <property type="molecule type" value="Genomic_DNA"/>
</dbReference>
<evidence type="ECO:0000313" key="2">
    <source>
        <dbReference type="EMBL" id="KDQ51178.1"/>
    </source>
</evidence>
<evidence type="ECO:0000256" key="1">
    <source>
        <dbReference type="SAM" id="MobiDB-lite"/>
    </source>
</evidence>
<dbReference type="Proteomes" id="UP000027265">
    <property type="component" value="Unassembled WGS sequence"/>
</dbReference>
<organism evidence="2 3">
    <name type="scientific">Jaapia argillacea MUCL 33604</name>
    <dbReference type="NCBI Taxonomy" id="933084"/>
    <lineage>
        <taxon>Eukaryota</taxon>
        <taxon>Fungi</taxon>
        <taxon>Dikarya</taxon>
        <taxon>Basidiomycota</taxon>
        <taxon>Agaricomycotina</taxon>
        <taxon>Agaricomycetes</taxon>
        <taxon>Agaricomycetidae</taxon>
        <taxon>Jaapiales</taxon>
        <taxon>Jaapiaceae</taxon>
        <taxon>Jaapia</taxon>
    </lineage>
</organism>
<reference evidence="3" key="1">
    <citation type="journal article" date="2014" name="Proc. Natl. Acad. Sci. U.S.A.">
        <title>Extensive sampling of basidiomycete genomes demonstrates inadequacy of the white-rot/brown-rot paradigm for wood decay fungi.</title>
        <authorList>
            <person name="Riley R."/>
            <person name="Salamov A.A."/>
            <person name="Brown D.W."/>
            <person name="Nagy L.G."/>
            <person name="Floudas D."/>
            <person name="Held B.W."/>
            <person name="Levasseur A."/>
            <person name="Lombard V."/>
            <person name="Morin E."/>
            <person name="Otillar R."/>
            <person name="Lindquist E.A."/>
            <person name="Sun H."/>
            <person name="LaButti K.M."/>
            <person name="Schmutz J."/>
            <person name="Jabbour D."/>
            <person name="Luo H."/>
            <person name="Baker S.E."/>
            <person name="Pisabarro A.G."/>
            <person name="Walton J.D."/>
            <person name="Blanchette R.A."/>
            <person name="Henrissat B."/>
            <person name="Martin F."/>
            <person name="Cullen D."/>
            <person name="Hibbett D.S."/>
            <person name="Grigoriev I.V."/>
        </authorList>
    </citation>
    <scope>NUCLEOTIDE SEQUENCE [LARGE SCALE GENOMIC DNA]</scope>
    <source>
        <strain evidence="3">MUCL 33604</strain>
    </source>
</reference>
<feature type="region of interest" description="Disordered" evidence="1">
    <location>
        <begin position="612"/>
        <end position="631"/>
    </location>
</feature>
<dbReference type="InParanoid" id="A0A067P8E4"/>
<evidence type="ECO:0000313" key="3">
    <source>
        <dbReference type="Proteomes" id="UP000027265"/>
    </source>
</evidence>
<feature type="region of interest" description="Disordered" evidence="1">
    <location>
        <begin position="314"/>
        <end position="363"/>
    </location>
</feature>
<accession>A0A067P8E4</accession>
<name>A0A067P8E4_9AGAM</name>
<feature type="region of interest" description="Disordered" evidence="1">
    <location>
        <begin position="208"/>
        <end position="230"/>
    </location>
</feature>
<gene>
    <name evidence="2" type="ORF">JAAARDRAFT_211308</name>
</gene>
<proteinExistence type="predicted"/>